<reference evidence="3" key="1">
    <citation type="journal article" date="2019" name="Int. J. Syst. Evol. Microbiol.">
        <title>The Global Catalogue of Microorganisms (GCM) 10K type strain sequencing project: providing services to taxonomists for standard genome sequencing and annotation.</title>
        <authorList>
            <consortium name="The Broad Institute Genomics Platform"/>
            <consortium name="The Broad Institute Genome Sequencing Center for Infectious Disease"/>
            <person name="Wu L."/>
            <person name="Ma J."/>
        </authorList>
    </citation>
    <scope>NUCLEOTIDE SEQUENCE [LARGE SCALE GENOMIC DNA]</scope>
    <source>
        <strain evidence="3">CGMCC 1.3685</strain>
    </source>
</reference>
<dbReference type="InterPro" id="IPR036388">
    <property type="entry name" value="WH-like_DNA-bd_sf"/>
</dbReference>
<evidence type="ECO:0000313" key="3">
    <source>
        <dbReference type="Proteomes" id="UP000606115"/>
    </source>
</evidence>
<name>A0ABQ2D454_9MICC</name>
<dbReference type="InterPro" id="IPR000835">
    <property type="entry name" value="HTH_MarR-typ"/>
</dbReference>
<dbReference type="SMART" id="SM00347">
    <property type="entry name" value="HTH_MARR"/>
    <property type="match status" value="1"/>
</dbReference>
<protein>
    <recommendedName>
        <fullName evidence="1">HTH marR-type domain-containing protein</fullName>
    </recommendedName>
</protein>
<dbReference type="InterPro" id="IPR039422">
    <property type="entry name" value="MarR/SlyA-like"/>
</dbReference>
<organism evidence="2 3">
    <name type="scientific">Glutamicibacter ardleyensis</name>
    <dbReference type="NCBI Taxonomy" id="225894"/>
    <lineage>
        <taxon>Bacteria</taxon>
        <taxon>Bacillati</taxon>
        <taxon>Actinomycetota</taxon>
        <taxon>Actinomycetes</taxon>
        <taxon>Micrococcales</taxon>
        <taxon>Micrococcaceae</taxon>
        <taxon>Glutamicibacter</taxon>
    </lineage>
</organism>
<dbReference type="RefSeq" id="WP_096254256.1">
    <property type="nucleotide sequence ID" value="NZ_BMKX01000001.1"/>
</dbReference>
<dbReference type="PRINTS" id="PR00598">
    <property type="entry name" value="HTHMARR"/>
</dbReference>
<keyword evidence="3" id="KW-1185">Reference proteome</keyword>
<dbReference type="EMBL" id="BMKX01000001">
    <property type="protein sequence ID" value="GGJ45625.1"/>
    <property type="molecule type" value="Genomic_DNA"/>
</dbReference>
<sequence length="166" mass="18425">MSNNPSHQLVALLREFAHASDRYVESTGALHGTHRTDMNALSIIMKYQQQGTPPSPRDLSHELHLSSPATTAMLDRLEKIGFIERQRTDKDRRVVRIALTDKARTGGREMFMPLGKNMLDAIAHYDAEQIALITDFMGRIIEGVDSAIVDAASQHDTKSQSSTPNA</sequence>
<dbReference type="Gene3D" id="1.10.10.10">
    <property type="entry name" value="Winged helix-like DNA-binding domain superfamily/Winged helix DNA-binding domain"/>
    <property type="match status" value="1"/>
</dbReference>
<dbReference type="SUPFAM" id="SSF46785">
    <property type="entry name" value="Winged helix' DNA-binding domain"/>
    <property type="match status" value="1"/>
</dbReference>
<dbReference type="PROSITE" id="PS50995">
    <property type="entry name" value="HTH_MARR_2"/>
    <property type="match status" value="1"/>
</dbReference>
<dbReference type="Proteomes" id="UP000606115">
    <property type="component" value="Unassembled WGS sequence"/>
</dbReference>
<dbReference type="Pfam" id="PF01047">
    <property type="entry name" value="MarR"/>
    <property type="match status" value="1"/>
</dbReference>
<comment type="caution">
    <text evidence="2">The sequence shown here is derived from an EMBL/GenBank/DDBJ whole genome shotgun (WGS) entry which is preliminary data.</text>
</comment>
<gene>
    <name evidence="2" type="ORF">GCM10007173_00030</name>
</gene>
<proteinExistence type="predicted"/>
<evidence type="ECO:0000313" key="2">
    <source>
        <dbReference type="EMBL" id="GGJ45625.1"/>
    </source>
</evidence>
<accession>A0ABQ2D454</accession>
<dbReference type="PANTHER" id="PTHR33164">
    <property type="entry name" value="TRANSCRIPTIONAL REGULATOR, MARR FAMILY"/>
    <property type="match status" value="1"/>
</dbReference>
<dbReference type="InterPro" id="IPR036390">
    <property type="entry name" value="WH_DNA-bd_sf"/>
</dbReference>
<feature type="domain" description="HTH marR-type" evidence="1">
    <location>
        <begin position="6"/>
        <end position="142"/>
    </location>
</feature>
<evidence type="ECO:0000259" key="1">
    <source>
        <dbReference type="PROSITE" id="PS50995"/>
    </source>
</evidence>
<dbReference type="GeneID" id="303302422"/>
<dbReference type="PANTHER" id="PTHR33164:SF106">
    <property type="entry name" value="TRANSCRIPTIONAL REGULATORY PROTEIN"/>
    <property type="match status" value="1"/>
</dbReference>